<dbReference type="GO" id="GO:0016887">
    <property type="term" value="F:ATP hydrolysis activity"/>
    <property type="evidence" value="ECO:0007669"/>
    <property type="project" value="InterPro"/>
</dbReference>
<reference evidence="5 6" key="1">
    <citation type="submission" date="2019-03" db="EMBL/GenBank/DDBJ databases">
        <title>Metabolic potential of uncultured bacteria and archaea associated with petroleum seepage in deep-sea sediments.</title>
        <authorList>
            <person name="Dong X."/>
            <person name="Hubert C."/>
        </authorList>
    </citation>
    <scope>NUCLEOTIDE SEQUENCE [LARGE SCALE GENOMIC DNA]</scope>
    <source>
        <strain evidence="5">E44_bin92</strain>
    </source>
</reference>
<keyword evidence="2" id="KW-0547">Nucleotide-binding</keyword>
<dbReference type="Pfam" id="PF00005">
    <property type="entry name" value="ABC_tran"/>
    <property type="match status" value="1"/>
</dbReference>
<keyword evidence="1" id="KW-0813">Transport</keyword>
<accession>A0A523QI49</accession>
<dbReference type="GO" id="GO:0005524">
    <property type="term" value="F:ATP binding"/>
    <property type="evidence" value="ECO:0007669"/>
    <property type="project" value="UniProtKB-KW"/>
</dbReference>
<dbReference type="InterPro" id="IPR027417">
    <property type="entry name" value="P-loop_NTPase"/>
</dbReference>
<organism evidence="5 6">
    <name type="scientific">Aerophobetes bacterium</name>
    <dbReference type="NCBI Taxonomy" id="2030807"/>
    <lineage>
        <taxon>Bacteria</taxon>
        <taxon>Candidatus Aerophobota</taxon>
    </lineage>
</organism>
<dbReference type="InterPro" id="IPR003593">
    <property type="entry name" value="AAA+_ATPase"/>
</dbReference>
<dbReference type="Gene3D" id="3.40.50.300">
    <property type="entry name" value="P-loop containing nucleotide triphosphate hydrolases"/>
    <property type="match status" value="1"/>
</dbReference>
<evidence type="ECO:0000313" key="5">
    <source>
        <dbReference type="EMBL" id="TES85221.1"/>
    </source>
</evidence>
<dbReference type="GO" id="GO:0005886">
    <property type="term" value="C:plasma membrane"/>
    <property type="evidence" value="ECO:0007669"/>
    <property type="project" value="TreeGrafter"/>
</dbReference>
<dbReference type="PANTHER" id="PTHR45772:SF9">
    <property type="entry name" value="CONSERVED COMPONENT OF ABC TRANSPORTER FOR NATURAL AMINO ACIDS"/>
    <property type="match status" value="1"/>
</dbReference>
<dbReference type="SUPFAM" id="SSF52540">
    <property type="entry name" value="P-loop containing nucleoside triphosphate hydrolases"/>
    <property type="match status" value="1"/>
</dbReference>
<dbReference type="EMBL" id="SOKU01000243">
    <property type="protein sequence ID" value="TES85221.1"/>
    <property type="molecule type" value="Genomic_DNA"/>
</dbReference>
<dbReference type="InterPro" id="IPR032823">
    <property type="entry name" value="BCA_ABC_TP_C"/>
</dbReference>
<dbReference type="Proteomes" id="UP000320781">
    <property type="component" value="Unassembled WGS sequence"/>
</dbReference>
<protein>
    <submittedName>
        <fullName evidence="5">ABC transporter ATP-binding protein</fullName>
    </submittedName>
</protein>
<dbReference type="InterPro" id="IPR003439">
    <property type="entry name" value="ABC_transporter-like_ATP-bd"/>
</dbReference>
<evidence type="ECO:0000313" key="6">
    <source>
        <dbReference type="Proteomes" id="UP000320781"/>
    </source>
</evidence>
<dbReference type="FunFam" id="3.40.50.300:FF:000421">
    <property type="entry name" value="Branched-chain amino acid ABC transporter ATP-binding protein"/>
    <property type="match status" value="1"/>
</dbReference>
<gene>
    <name evidence="5" type="ORF">E3J95_04900</name>
</gene>
<feature type="domain" description="ABC transporter" evidence="4">
    <location>
        <begin position="6"/>
        <end position="253"/>
    </location>
</feature>
<dbReference type="AlphaFoldDB" id="A0A523QI49"/>
<evidence type="ECO:0000256" key="2">
    <source>
        <dbReference type="ARBA" id="ARBA00022741"/>
    </source>
</evidence>
<comment type="caution">
    <text evidence="5">The sequence shown here is derived from an EMBL/GenBank/DDBJ whole genome shotgun (WGS) entry which is preliminary data.</text>
</comment>
<name>A0A523QI49_UNCAE</name>
<dbReference type="SMART" id="SM00382">
    <property type="entry name" value="AAA"/>
    <property type="match status" value="1"/>
</dbReference>
<sequence length="262" mass="29308">MKKILLETKRLTKYFGGLGAVKQVDFYTNAGEIVSLIGPNGAGKTTFFNLITGFLRPTEGRILYEGKDITRLKPHQVADVGMVRTFQKTKVFPQVSVLEGVMMGCHRKAHLSVWSAVANTNYARDLQNKVTQKAMQILQHIGIEQRAHTLAKNLPYGEQRLLEIAVAMGSDPELLLLDEPTAGMNPEETKRTMDLIYKIRDEGITVLLVEHDMNVVMGISDRIVVLDSGSKIAEGLPKEIQENEEVIKAYLGEEYISHVEDR</sequence>
<dbReference type="Pfam" id="PF12399">
    <property type="entry name" value="BCA_ABC_TP_C"/>
    <property type="match status" value="1"/>
</dbReference>
<evidence type="ECO:0000259" key="4">
    <source>
        <dbReference type="PROSITE" id="PS50893"/>
    </source>
</evidence>
<keyword evidence="3 5" id="KW-0067">ATP-binding</keyword>
<dbReference type="PROSITE" id="PS50893">
    <property type="entry name" value="ABC_TRANSPORTER_2"/>
    <property type="match status" value="1"/>
</dbReference>
<evidence type="ECO:0000256" key="3">
    <source>
        <dbReference type="ARBA" id="ARBA00022840"/>
    </source>
</evidence>
<dbReference type="CDD" id="cd03219">
    <property type="entry name" value="ABC_Mj1267_LivG_branched"/>
    <property type="match status" value="1"/>
</dbReference>
<dbReference type="InterPro" id="IPR051120">
    <property type="entry name" value="ABC_AA/LPS_Transport"/>
</dbReference>
<dbReference type="PANTHER" id="PTHR45772">
    <property type="entry name" value="CONSERVED COMPONENT OF ABC TRANSPORTER FOR NATURAL AMINO ACIDS-RELATED"/>
    <property type="match status" value="1"/>
</dbReference>
<evidence type="ECO:0000256" key="1">
    <source>
        <dbReference type="ARBA" id="ARBA00022448"/>
    </source>
</evidence>
<proteinExistence type="predicted"/>